<organism evidence="15 16">
    <name type="scientific">Tigriopus californicus</name>
    <name type="common">Marine copepod</name>
    <dbReference type="NCBI Taxonomy" id="6832"/>
    <lineage>
        <taxon>Eukaryota</taxon>
        <taxon>Metazoa</taxon>
        <taxon>Ecdysozoa</taxon>
        <taxon>Arthropoda</taxon>
        <taxon>Crustacea</taxon>
        <taxon>Multicrustacea</taxon>
        <taxon>Hexanauplia</taxon>
        <taxon>Copepoda</taxon>
        <taxon>Harpacticoida</taxon>
        <taxon>Harpacticidae</taxon>
        <taxon>Tigriopus</taxon>
    </lineage>
</organism>
<keyword evidence="9" id="KW-0223">Dioxygenase</keyword>
<keyword evidence="13" id="KW-0732">Signal</keyword>
<keyword evidence="8" id="KW-0847">Vitamin C</keyword>
<dbReference type="PROSITE" id="PS51471">
    <property type="entry name" value="FE2OG_OXY"/>
    <property type="match status" value="1"/>
</dbReference>
<dbReference type="Pfam" id="PF13640">
    <property type="entry name" value="2OG-FeII_Oxy_3"/>
    <property type="match status" value="1"/>
</dbReference>
<dbReference type="STRING" id="6832.A0A553P308"/>
<dbReference type="SMART" id="SM00702">
    <property type="entry name" value="P4Hc"/>
    <property type="match status" value="1"/>
</dbReference>
<dbReference type="GO" id="GO:0005506">
    <property type="term" value="F:iron ion binding"/>
    <property type="evidence" value="ECO:0007669"/>
    <property type="project" value="InterPro"/>
</dbReference>
<sequence>MISIYNIFVILCWCVLVYKPCSGEYGGHDLFTSLAQLEVMWQNEREIVPKMKTVIDNNPNLTQPIKKYIEEYERLGLDHEPNYDFLGHPLNAYFLVRHVAMGWGNIRDHFLNIDFNKTTELAFLKERENEKLVSEYDIDGAAFGLVRLHSLYRFNLSQFVEHGIISTTLDNGHKVLSRPSVRSISSFDLTKMGTEASANGLYDSAADMLEMAIQKRKKEIASNEDLSYLRNYDLDVPMIETLTQTAKKVHDHYLDTRGQKSVAHRTHQLPYDKKLRKKKKFKKAFQLDDVILDRVKLDKYTEKSNTNSEVMRNLNFISEVQKDELCRGKQLRSDAEMSQLYCIYAHGGSPWLRLGPIRMEYNSFDPNHVTLRGILFDHECDDITRFLGPKLDFPPGRMNYKSKKNDWTMKNCWPIESQHVGLEKLNRRIEHLSGLNADSSKGYSEGFMCGNYGIGGHYFIHPDFHHYRPTDYLPYNTGNRLATILTVLQAPEAGGATVWPNAGISVFPEKGSAIWWYNLRPSEKADQFTRHSACPVLLGQKWIGNKWVGYNAQWNGRKCVLDKDELFQTPKE</sequence>
<dbReference type="Gene3D" id="1.25.40.10">
    <property type="entry name" value="Tetratricopeptide repeat domain"/>
    <property type="match status" value="1"/>
</dbReference>
<dbReference type="EMBL" id="VCGU01000008">
    <property type="protein sequence ID" value="TRY72061.1"/>
    <property type="molecule type" value="Genomic_DNA"/>
</dbReference>
<evidence type="ECO:0000256" key="13">
    <source>
        <dbReference type="SAM" id="SignalP"/>
    </source>
</evidence>
<evidence type="ECO:0000256" key="6">
    <source>
        <dbReference type="ARBA" id="ARBA00022723"/>
    </source>
</evidence>
<keyword evidence="16" id="KW-1185">Reference proteome</keyword>
<comment type="caution">
    <text evidence="15">The sequence shown here is derived from an EMBL/GenBank/DDBJ whole genome shotgun (WGS) entry which is preliminary data.</text>
</comment>
<dbReference type="InterPro" id="IPR006620">
    <property type="entry name" value="Pro_4_hyd_alph"/>
</dbReference>
<dbReference type="InterPro" id="IPR011990">
    <property type="entry name" value="TPR-like_helical_dom_sf"/>
</dbReference>
<dbReference type="OMA" id="WIHEVEQ"/>
<keyword evidence="11" id="KW-0408">Iron</keyword>
<dbReference type="InterPro" id="IPR005123">
    <property type="entry name" value="Oxoglu/Fe-dep_dioxygenase_dom"/>
</dbReference>
<dbReference type="InterPro" id="IPR045054">
    <property type="entry name" value="P4HA-like"/>
</dbReference>
<keyword evidence="10" id="KW-0560">Oxidoreductase</keyword>
<evidence type="ECO:0000256" key="3">
    <source>
        <dbReference type="ARBA" id="ARBA00004319"/>
    </source>
</evidence>
<evidence type="ECO:0000256" key="7">
    <source>
        <dbReference type="ARBA" id="ARBA00022824"/>
    </source>
</evidence>
<evidence type="ECO:0000256" key="9">
    <source>
        <dbReference type="ARBA" id="ARBA00022964"/>
    </source>
</evidence>
<evidence type="ECO:0000256" key="5">
    <source>
        <dbReference type="ARBA" id="ARBA00012269"/>
    </source>
</evidence>
<dbReference type="PANTHER" id="PTHR10869">
    <property type="entry name" value="PROLYL 4-HYDROXYLASE ALPHA SUBUNIT"/>
    <property type="match status" value="1"/>
</dbReference>
<dbReference type="InterPro" id="IPR013547">
    <property type="entry name" value="P4H_N"/>
</dbReference>
<evidence type="ECO:0000256" key="8">
    <source>
        <dbReference type="ARBA" id="ARBA00022896"/>
    </source>
</evidence>
<protein>
    <recommendedName>
        <fullName evidence="5">procollagen-proline 4-dioxygenase</fullName>
        <ecNumber evidence="5">1.14.11.2</ecNumber>
    </recommendedName>
</protein>
<evidence type="ECO:0000256" key="2">
    <source>
        <dbReference type="ARBA" id="ARBA00002035"/>
    </source>
</evidence>
<dbReference type="AlphaFoldDB" id="A0A553P308"/>
<keyword evidence="7" id="KW-0256">Endoplasmic reticulum</keyword>
<evidence type="ECO:0000256" key="1">
    <source>
        <dbReference type="ARBA" id="ARBA00001961"/>
    </source>
</evidence>
<comment type="subcellular location">
    <subcellularLocation>
        <location evidence="3">Endoplasmic reticulum lumen</location>
    </subcellularLocation>
</comment>
<evidence type="ECO:0000313" key="15">
    <source>
        <dbReference type="EMBL" id="TRY72061.1"/>
    </source>
</evidence>
<evidence type="ECO:0000256" key="11">
    <source>
        <dbReference type="ARBA" id="ARBA00023004"/>
    </source>
</evidence>
<comment type="function">
    <text evidence="2">Catalyzes the post-translational formation of 4-hydroxyproline in -Xaa-Pro-Gly- sequences in collagens and other proteins.</text>
</comment>
<feature type="domain" description="Fe2OG dioxygenase" evidence="14">
    <location>
        <begin position="443"/>
        <end position="550"/>
    </location>
</feature>
<evidence type="ECO:0000256" key="4">
    <source>
        <dbReference type="ARBA" id="ARBA00006511"/>
    </source>
</evidence>
<keyword evidence="12" id="KW-0325">Glycoprotein</keyword>
<dbReference type="GO" id="GO:0005788">
    <property type="term" value="C:endoplasmic reticulum lumen"/>
    <property type="evidence" value="ECO:0007669"/>
    <property type="project" value="UniProtKB-SubCell"/>
</dbReference>
<dbReference type="GO" id="GO:0031418">
    <property type="term" value="F:L-ascorbic acid binding"/>
    <property type="evidence" value="ECO:0007669"/>
    <property type="project" value="UniProtKB-KW"/>
</dbReference>
<gene>
    <name evidence="15" type="ORF">TCAL_06090</name>
</gene>
<keyword evidence="6" id="KW-0479">Metal-binding</keyword>
<feature type="signal peptide" evidence="13">
    <location>
        <begin position="1"/>
        <end position="23"/>
    </location>
</feature>
<feature type="chain" id="PRO_5021732140" description="procollagen-proline 4-dioxygenase" evidence="13">
    <location>
        <begin position="24"/>
        <end position="572"/>
    </location>
</feature>
<name>A0A553P308_TIGCA</name>
<dbReference type="Pfam" id="PF08336">
    <property type="entry name" value="P4Ha_N"/>
    <property type="match status" value="1"/>
</dbReference>
<evidence type="ECO:0000313" key="16">
    <source>
        <dbReference type="Proteomes" id="UP000318571"/>
    </source>
</evidence>
<proteinExistence type="inferred from homology"/>
<comment type="cofactor">
    <cofactor evidence="1">
        <name>L-ascorbate</name>
        <dbReference type="ChEBI" id="CHEBI:38290"/>
    </cofactor>
</comment>
<dbReference type="EC" id="1.14.11.2" evidence="5"/>
<dbReference type="Gene3D" id="6.10.140.1460">
    <property type="match status" value="1"/>
</dbReference>
<reference evidence="15 16" key="1">
    <citation type="journal article" date="2018" name="Nat. Ecol. Evol.">
        <title>Genomic signatures of mitonuclear coevolution across populations of Tigriopus californicus.</title>
        <authorList>
            <person name="Barreto F.S."/>
            <person name="Watson E.T."/>
            <person name="Lima T.G."/>
            <person name="Willett C.S."/>
            <person name="Edmands S."/>
            <person name="Li W."/>
            <person name="Burton R.S."/>
        </authorList>
    </citation>
    <scope>NUCLEOTIDE SEQUENCE [LARGE SCALE GENOMIC DNA]</scope>
    <source>
        <strain evidence="15 16">San Diego</strain>
    </source>
</reference>
<accession>A0A553P308</accession>
<dbReference type="InterPro" id="IPR044862">
    <property type="entry name" value="Pro_4_hyd_alph_FE2OG_OXY"/>
</dbReference>
<dbReference type="PANTHER" id="PTHR10869:SF244">
    <property type="entry name" value="PROLYL 4-HYDROXYLASE SUBUNIT ALPHA-2"/>
    <property type="match status" value="1"/>
</dbReference>
<dbReference type="Gene3D" id="2.60.120.620">
    <property type="entry name" value="q2cbj1_9rhob like domain"/>
    <property type="match status" value="1"/>
</dbReference>
<evidence type="ECO:0000256" key="12">
    <source>
        <dbReference type="ARBA" id="ARBA00023180"/>
    </source>
</evidence>
<comment type="similarity">
    <text evidence="4">Belongs to the P4HA family.</text>
</comment>
<dbReference type="OrthoDB" id="420380at2759"/>
<dbReference type="GO" id="GO:0004656">
    <property type="term" value="F:procollagen-proline 4-dioxygenase activity"/>
    <property type="evidence" value="ECO:0007669"/>
    <property type="project" value="UniProtKB-EC"/>
</dbReference>
<evidence type="ECO:0000259" key="14">
    <source>
        <dbReference type="PROSITE" id="PS51471"/>
    </source>
</evidence>
<evidence type="ECO:0000256" key="10">
    <source>
        <dbReference type="ARBA" id="ARBA00023002"/>
    </source>
</evidence>
<dbReference type="Proteomes" id="UP000318571">
    <property type="component" value="Chromosome 7"/>
</dbReference>